<dbReference type="AlphaFoldDB" id="A0A8H7PXV5"/>
<comment type="cofactor">
    <cofactor evidence="1">
        <name>Mg(2+)</name>
        <dbReference type="ChEBI" id="CHEBI:18420"/>
    </cofactor>
</comment>
<dbReference type="Pfam" id="PF04571">
    <property type="entry name" value="Lipin_N"/>
    <property type="match status" value="1"/>
</dbReference>
<gene>
    <name evidence="8" type="ORF">INT43_007209</name>
</gene>
<feature type="region of interest" description="Disordered" evidence="6">
    <location>
        <begin position="298"/>
        <end position="519"/>
    </location>
</feature>
<keyword evidence="5" id="KW-0378">Hydrolase</keyword>
<name>A0A8H7PXV5_MORIS</name>
<evidence type="ECO:0000313" key="9">
    <source>
        <dbReference type="Proteomes" id="UP000654370"/>
    </source>
</evidence>
<feature type="region of interest" description="Disordered" evidence="6">
    <location>
        <begin position="650"/>
        <end position="717"/>
    </location>
</feature>
<evidence type="ECO:0000256" key="4">
    <source>
        <dbReference type="ARBA" id="ARBA00022553"/>
    </source>
</evidence>
<feature type="region of interest" description="Disordered" evidence="6">
    <location>
        <begin position="195"/>
        <end position="254"/>
    </location>
</feature>
<dbReference type="GO" id="GO:0009062">
    <property type="term" value="P:fatty acid catabolic process"/>
    <property type="evidence" value="ECO:0007669"/>
    <property type="project" value="TreeGrafter"/>
</dbReference>
<feature type="region of interest" description="Disordered" evidence="6">
    <location>
        <begin position="975"/>
        <end position="1184"/>
    </location>
</feature>
<comment type="similarity">
    <text evidence="2">Belongs to the lipin family.</text>
</comment>
<keyword evidence="9" id="KW-1185">Reference proteome</keyword>
<feature type="compositionally biased region" description="Polar residues" evidence="6">
    <location>
        <begin position="302"/>
        <end position="316"/>
    </location>
</feature>
<evidence type="ECO:0000256" key="6">
    <source>
        <dbReference type="SAM" id="MobiDB-lite"/>
    </source>
</evidence>
<dbReference type="Gene3D" id="3.40.50.1000">
    <property type="entry name" value="HAD superfamily/HAD-like"/>
    <property type="match status" value="1"/>
</dbReference>
<dbReference type="SUPFAM" id="SSF56784">
    <property type="entry name" value="HAD-like"/>
    <property type="match status" value="1"/>
</dbReference>
<evidence type="ECO:0000313" key="8">
    <source>
        <dbReference type="EMBL" id="KAG2182282.1"/>
    </source>
</evidence>
<feature type="compositionally biased region" description="Low complexity" evidence="6">
    <location>
        <begin position="1015"/>
        <end position="1026"/>
    </location>
</feature>
<feature type="compositionally biased region" description="Basic and acidic residues" evidence="6">
    <location>
        <begin position="367"/>
        <end position="376"/>
    </location>
</feature>
<dbReference type="GO" id="GO:0005634">
    <property type="term" value="C:nucleus"/>
    <property type="evidence" value="ECO:0007669"/>
    <property type="project" value="TreeGrafter"/>
</dbReference>
<feature type="compositionally biased region" description="Acidic residues" evidence="6">
    <location>
        <begin position="343"/>
        <end position="354"/>
    </location>
</feature>
<dbReference type="GO" id="GO:0019432">
    <property type="term" value="P:triglyceride biosynthetic process"/>
    <property type="evidence" value="ECO:0007669"/>
    <property type="project" value="TreeGrafter"/>
</dbReference>
<feature type="compositionally biased region" description="Low complexity" evidence="6">
    <location>
        <begin position="996"/>
        <end position="1007"/>
    </location>
</feature>
<sequence>MDYVGRLSNLLSSVSKVYNELNPATLSGAIDIVVVEQPNGDLACSPFHVRFGKLSLLMPQEKKVRITVNGEAVPFAMKVGDAGEAFFVFETDLEVPEEFQTSPLMSAASDDGRGDEEPPYLDIGASDERDQTIIDEEGNCHTDAGYVSAHSASGSEFEESDGEIEQQSFPAIPPELQSPKMIIEEQLDKVVTTMDPYPSAKPLEQSLAEEVDMEERRLEERRLKDQEASESNTSPKTEPRPSSPLPENTTYPMEDGSTLLERISGEAITTTTVTKETFIVRPADGDIKSFFMDVTHNHVNDDSTGNCESSEPGTSDDTVERPSQPKGEHETMILDMAGYKIEEEQDEAAEELEDNDHIKHRHRKLRHMDEETREELAGPSENETAENEQPVEQSIETPQRPAIGNRERSHSLPHKMEEPAKSSSNAKAVDIPGSVQDVEPKSDSEMDYGETPVKSKSPDSEWSWGWGSLPKRQDSRKDSTDGSTDVLSGDLNKLSVDESEKNQNQTVSLSSTTTQDNSALEEVRLKSGRTYRIEMSLCGSAALGTDPEQCKRVFREYQVSYDQFVHNPNILNDAHLVFKYEGRYYKHVGMQAPLFTSMLLLPQPLSAMSDEDSKLGPKVSDSRDSYSFGRGWRQWWSRSSVAEPLVANTDLEQGDDGSQSHVSEEEKADDKTAAAAASTSHAAAGQKTTFTKTTTTTSVGWSAQQPHNAEDGPIDQSTYHKNYAKTLRLTSDQLKQLRLKKGVNTISFSVKSSYQGTATCVAKIFYWNHNTQVVISDIDGTITKSDALGHVFTMIGRDWTHNGVAKLYTDIHNNGYQLLYLTSRAIGQADYTREYLKKVEQDRYQLPDGPVIMSPDRLFTSFHREVIMRKPEVFKMACLRDVQRLFTSSNPFYAGFGNRITDAMSYRSVNVPASRIFTIDPQGDIKLELLSGYKSSYIHLNDLVDQIFPPLSKALASEYNDWNFWKQPLPQIELPKLPDPIPSTSSSPKPRPITPNPSSIPTSPSMSAVPEPKPSRSLLRSFTSRSQDGAKDKHGLTSYKSSPSLFSQSSQSSSDDKKTNDKRKPSNPEDVTGDQQAPVAIENSESKNQGSNNSLEGDANVTGSSLSQSPSSTSGLMKQVITGRVGGLRDTISRTLSRDSRRSTPSNDDLHDNEELDNDTENDLNGIIDEDITDDIDMDNIPFL</sequence>
<feature type="compositionally biased region" description="Basic and acidic residues" evidence="6">
    <location>
        <begin position="214"/>
        <end position="227"/>
    </location>
</feature>
<feature type="compositionally biased region" description="Polar residues" evidence="6">
    <location>
        <begin position="1086"/>
        <end position="1095"/>
    </location>
</feature>
<evidence type="ECO:0000256" key="5">
    <source>
        <dbReference type="ARBA" id="ARBA00022801"/>
    </source>
</evidence>
<dbReference type="InterPro" id="IPR013209">
    <property type="entry name" value="LNS2"/>
</dbReference>
<dbReference type="PANTHER" id="PTHR12181:SF12">
    <property type="entry name" value="PHOSPHATIDATE PHOSPHATASE"/>
    <property type="match status" value="1"/>
</dbReference>
<dbReference type="EMBL" id="JAEPQZ010000004">
    <property type="protein sequence ID" value="KAG2182282.1"/>
    <property type="molecule type" value="Genomic_DNA"/>
</dbReference>
<evidence type="ECO:0000256" key="1">
    <source>
        <dbReference type="ARBA" id="ARBA00001946"/>
    </source>
</evidence>
<feature type="compositionally biased region" description="Low complexity" evidence="6">
    <location>
        <begin position="673"/>
        <end position="697"/>
    </location>
</feature>
<dbReference type="GO" id="GO:0008195">
    <property type="term" value="F:phosphatidate phosphatase activity"/>
    <property type="evidence" value="ECO:0007669"/>
    <property type="project" value="UniProtKB-EC"/>
</dbReference>
<dbReference type="InterPro" id="IPR031315">
    <property type="entry name" value="LNS2/PITP"/>
</dbReference>
<dbReference type="EC" id="3.1.3.4" evidence="3"/>
<dbReference type="PANTHER" id="PTHR12181">
    <property type="entry name" value="LIPIN"/>
    <property type="match status" value="1"/>
</dbReference>
<dbReference type="InterPro" id="IPR026058">
    <property type="entry name" value="LIPIN"/>
</dbReference>
<dbReference type="Pfam" id="PF16876">
    <property type="entry name" value="Lipin_mid"/>
    <property type="match status" value="1"/>
</dbReference>
<feature type="compositionally biased region" description="Basic and acidic residues" evidence="6">
    <location>
        <begin position="405"/>
        <end position="420"/>
    </location>
</feature>
<dbReference type="Pfam" id="PF08235">
    <property type="entry name" value="LNS2"/>
    <property type="match status" value="1"/>
</dbReference>
<dbReference type="InterPro" id="IPR007651">
    <property type="entry name" value="Lipin_N"/>
</dbReference>
<dbReference type="InterPro" id="IPR036412">
    <property type="entry name" value="HAD-like_sf"/>
</dbReference>
<dbReference type="SMART" id="SM00775">
    <property type="entry name" value="LNS2"/>
    <property type="match status" value="1"/>
</dbReference>
<organism evidence="8 9">
    <name type="scientific">Mortierella isabellina</name>
    <name type="common">Filamentous fungus</name>
    <name type="synonym">Umbelopsis isabellina</name>
    <dbReference type="NCBI Taxonomy" id="91625"/>
    <lineage>
        <taxon>Eukaryota</taxon>
        <taxon>Fungi</taxon>
        <taxon>Fungi incertae sedis</taxon>
        <taxon>Mucoromycota</taxon>
        <taxon>Mucoromycotina</taxon>
        <taxon>Umbelopsidomycetes</taxon>
        <taxon>Umbelopsidales</taxon>
        <taxon>Umbelopsidaceae</taxon>
        <taxon>Umbelopsis</taxon>
    </lineage>
</organism>
<reference evidence="8" key="1">
    <citation type="submission" date="2020-12" db="EMBL/GenBank/DDBJ databases">
        <title>Metabolic potential, ecology and presence of endohyphal bacteria is reflected in genomic diversity of Mucoromycotina.</title>
        <authorList>
            <person name="Muszewska A."/>
            <person name="Okrasinska A."/>
            <person name="Steczkiewicz K."/>
            <person name="Drgas O."/>
            <person name="Orlowska M."/>
            <person name="Perlinska-Lenart U."/>
            <person name="Aleksandrzak-Piekarczyk T."/>
            <person name="Szatraj K."/>
            <person name="Zielenkiewicz U."/>
            <person name="Pilsyk S."/>
            <person name="Malc E."/>
            <person name="Mieczkowski P."/>
            <person name="Kruszewska J.S."/>
            <person name="Biernat P."/>
            <person name="Pawlowska J."/>
        </authorList>
    </citation>
    <scope>NUCLEOTIDE SEQUENCE</scope>
    <source>
        <strain evidence="8">WA0000067209</strain>
    </source>
</reference>
<feature type="compositionally biased region" description="Low complexity" evidence="6">
    <location>
        <begin position="1102"/>
        <end position="1116"/>
    </location>
</feature>
<feature type="domain" description="LNS2/PITP" evidence="7">
    <location>
        <begin position="773"/>
        <end position="928"/>
    </location>
</feature>
<feature type="compositionally biased region" description="Low complexity" evidence="6">
    <location>
        <begin position="1038"/>
        <end position="1053"/>
    </location>
</feature>
<feature type="region of interest" description="Disordered" evidence="6">
    <location>
        <begin position="104"/>
        <end position="127"/>
    </location>
</feature>
<feature type="compositionally biased region" description="Basic and acidic residues" evidence="6">
    <location>
        <begin position="1054"/>
        <end position="1067"/>
    </location>
</feature>
<accession>A0A8H7PXV5</accession>
<feature type="compositionally biased region" description="Polar residues" evidence="6">
    <location>
        <begin position="502"/>
        <end position="518"/>
    </location>
</feature>
<feature type="compositionally biased region" description="Basic and acidic residues" evidence="6">
    <location>
        <begin position="662"/>
        <end position="672"/>
    </location>
</feature>
<comment type="caution">
    <text evidence="8">The sequence shown here is derived from an EMBL/GenBank/DDBJ whole genome shotgun (WGS) entry which is preliminary data.</text>
</comment>
<dbReference type="Proteomes" id="UP000654370">
    <property type="component" value="Unassembled WGS sequence"/>
</dbReference>
<dbReference type="OrthoDB" id="4567at2759"/>
<proteinExistence type="inferred from homology"/>
<dbReference type="FunFam" id="3.40.50.1000:FF:000063">
    <property type="entry name" value="Nuclear elongation and deformation protein"/>
    <property type="match status" value="1"/>
</dbReference>
<feature type="compositionally biased region" description="Basic and acidic residues" evidence="6">
    <location>
        <begin position="471"/>
        <end position="480"/>
    </location>
</feature>
<keyword evidence="4" id="KW-0597">Phosphoprotein</keyword>
<evidence type="ECO:0000256" key="3">
    <source>
        <dbReference type="ARBA" id="ARBA00012638"/>
    </source>
</evidence>
<evidence type="ECO:0000256" key="2">
    <source>
        <dbReference type="ARBA" id="ARBA00005476"/>
    </source>
</evidence>
<feature type="compositionally biased region" description="Acidic residues" evidence="6">
    <location>
        <begin position="1151"/>
        <end position="1178"/>
    </location>
</feature>
<evidence type="ECO:0000259" key="7">
    <source>
        <dbReference type="SMART" id="SM00775"/>
    </source>
</evidence>
<feature type="compositionally biased region" description="Polar residues" evidence="6">
    <location>
        <begin position="698"/>
        <end position="707"/>
    </location>
</feature>
<dbReference type="InterPro" id="IPR031703">
    <property type="entry name" value="Lipin_mid"/>
</dbReference>
<dbReference type="InterPro" id="IPR023214">
    <property type="entry name" value="HAD_sf"/>
</dbReference>
<protein>
    <recommendedName>
        <fullName evidence="3">phosphatidate phosphatase</fullName>
        <ecNumber evidence="3">3.1.3.4</ecNumber>
    </recommendedName>
</protein>